<evidence type="ECO:0000256" key="6">
    <source>
        <dbReference type="ARBA" id="ARBA00022777"/>
    </source>
</evidence>
<dbReference type="Pfam" id="PF01753">
    <property type="entry name" value="zf-MYND"/>
    <property type="match status" value="1"/>
</dbReference>
<keyword evidence="5 9" id="KW-0863">Zinc-finger</keyword>
<feature type="compositionally biased region" description="Polar residues" evidence="11">
    <location>
        <begin position="739"/>
        <end position="751"/>
    </location>
</feature>
<feature type="region of interest" description="Disordered" evidence="11">
    <location>
        <begin position="582"/>
        <end position="647"/>
    </location>
</feature>
<reference evidence="15" key="1">
    <citation type="submission" date="2022-05" db="EMBL/GenBank/DDBJ databases">
        <title>The Musa troglodytarum L. genome provides insights into the mechanism of non-climacteric behaviour and enrichment of carotenoids.</title>
        <authorList>
            <person name="Wang J."/>
        </authorList>
    </citation>
    <scope>NUCLEOTIDE SEQUENCE</scope>
    <source>
        <tissue evidence="15">Leaf</tissue>
    </source>
</reference>
<dbReference type="Pfam" id="PF00069">
    <property type="entry name" value="Pkinase"/>
    <property type="match status" value="1"/>
</dbReference>
<dbReference type="OrthoDB" id="265717at2759"/>
<dbReference type="Proteomes" id="UP001055439">
    <property type="component" value="Chromosome 3"/>
</dbReference>
<dbReference type="InterPro" id="IPR011009">
    <property type="entry name" value="Kinase-like_dom_sf"/>
</dbReference>
<dbReference type="GO" id="GO:0004674">
    <property type="term" value="F:protein serine/threonine kinase activity"/>
    <property type="evidence" value="ECO:0007669"/>
    <property type="project" value="UniProtKB-KW"/>
</dbReference>
<dbReference type="PROSITE" id="PS00107">
    <property type="entry name" value="PROTEIN_KINASE_ATP"/>
    <property type="match status" value="1"/>
</dbReference>
<dbReference type="FunFam" id="3.30.200.20:FF:000269">
    <property type="entry name" value="serine/threonine-protein kinase mph1 isoform X2"/>
    <property type="match status" value="1"/>
</dbReference>
<sequence length="1355" mass="150568">NTRWACYYWSSPGDEQASIVQGGKRPQERLQANSGGRSRTESDSGGGCSTAERHHTALEEEEARRFDMGWMEELQSALAARGLAVASIPGKGRGLITTRDFAPGDVIIFQEPYASTPNKTSSGSSCDGCFASNNLRKCSACQVAWYCGTACQKSEWKVHQSECRALAALSEDRKKMLTSTIRLMVRLILRKQLQSGQVIPTTAMDNYDLVATLESHISEIDEKQLVLYAQMANLVNLVLPSLMIDLKETTHNFSKLSCNAHTICDGELRPLGTGLYPVISIINHSCVPNSVLVFENRVAFVRAMEPIAKGTEILISYIETAATTETKQKDLKQYFFVCTCSRCTKNSYEELEETATLEGYRCKDKKCSGFLIPNSGNKSFTCQQCGLSRDQQEIKMISCEIAQVLGKASNCRSSGRSTMYKIVEQLQLKLCHQYSLSLLQTRETLMKVLMELKDWKGALTYCRLTIPTYKRIYPATHPMLGLQYYACGKLEWLLEFTEDALKSFIKAADILRITHGTRTPFMKELLHKLEEARAEDEQKSGIPSIFERFAPCVHFAPPPFQSARRCRWRAATSVGGPIPSLLCTSTPPPGSLLRPSARCRWAPPPMDRKANLPPPPSSIHPNRPITGDANLTSSSSSSSSSSSFSPPDFLRQAHAVFKRHRPLGGMQSNMRRATRVLVPQTESSKNDTSMSSVTANVAGNVVPLSGAVVGARRVMNTARDQGENDAGVMAGPAEDASLTPPSVTGTSTNAGNDKASPSGLQNGDSDLLADRERSSLAVSSSQVASSHALTNNDMKKENLAFQKTEYLGTQVGTNDQDLKVQDHGNMEVFGTDMKFGGSSLLENTEKDPKRNQCYVEPMTRCSAVGSSCVTTLSVHTGPTIQSMHAQPAGQTAFPTQVSSSAGELPSVAKDHTPPEEQGAVKHGCDWHLDHQQKLHLAENVKDKGACGDAICLPSQVPPTSNPPSSNIDVGPSQSNKVEKSLRKKKYDPNVFFKVNGKLYQKLGKIGSGGSSEVHKVISSDCTIYALKKIKLKGRDYPTAYGFCQEIEYLKKLKGKSNIIQLIDYEVTDKTLFQEVVNGSMNIKEKRIKDDECIYMVLEYGEIDLAHMLAQKWKEVSASDWKIDENWLRFYWQQMLEAVSTIHEERIVHSDLKPANFLLVRGSLKLIDFGIAKAIMSDTTNIQRDAQVGTLNYMSPEAFMCNEPDENGNIIKCGRPSDIWSLGCILYQMVYGKTPFADYKTFWAKFKVVTDRNHEITYEPVSNPWLVDIMRRCLAWDRNERWRIPQLLRHPFLVPRLPRELPPCDDRHPCKLLMERVGTYWSDPQVARLCSELHDAIAKLEKVQKSPTVSMEPNVF</sequence>
<dbReference type="InterPro" id="IPR001214">
    <property type="entry name" value="SET_dom"/>
</dbReference>
<evidence type="ECO:0000259" key="13">
    <source>
        <dbReference type="PROSITE" id="PS50280"/>
    </source>
</evidence>
<evidence type="ECO:0000256" key="4">
    <source>
        <dbReference type="ARBA" id="ARBA00022741"/>
    </source>
</evidence>
<keyword evidence="3" id="KW-0479">Metal-binding</keyword>
<feature type="non-terminal residue" evidence="15">
    <location>
        <position position="1"/>
    </location>
</feature>
<dbReference type="Gene3D" id="6.10.140.2220">
    <property type="match status" value="1"/>
</dbReference>
<evidence type="ECO:0000256" key="5">
    <source>
        <dbReference type="ARBA" id="ARBA00022771"/>
    </source>
</evidence>
<dbReference type="GO" id="GO:0007094">
    <property type="term" value="P:mitotic spindle assembly checkpoint signaling"/>
    <property type="evidence" value="ECO:0007669"/>
    <property type="project" value="TreeGrafter"/>
</dbReference>
<feature type="region of interest" description="Disordered" evidence="11">
    <location>
        <begin position="17"/>
        <end position="55"/>
    </location>
</feature>
<keyword evidence="16" id="KW-1185">Reference proteome</keyword>
<dbReference type="GO" id="GO:0008270">
    <property type="term" value="F:zinc ion binding"/>
    <property type="evidence" value="ECO:0007669"/>
    <property type="project" value="UniProtKB-KW"/>
</dbReference>
<evidence type="ECO:0000256" key="2">
    <source>
        <dbReference type="ARBA" id="ARBA00022679"/>
    </source>
</evidence>
<dbReference type="Gene3D" id="1.10.510.10">
    <property type="entry name" value="Transferase(Phosphotransferase) domain 1"/>
    <property type="match status" value="1"/>
</dbReference>
<dbReference type="Gene3D" id="1.25.40.10">
    <property type="entry name" value="Tetratricopeptide repeat domain"/>
    <property type="match status" value="1"/>
</dbReference>
<feature type="domain" description="Protein kinase" evidence="12">
    <location>
        <begin position="999"/>
        <end position="1292"/>
    </location>
</feature>
<evidence type="ECO:0000313" key="16">
    <source>
        <dbReference type="Proteomes" id="UP001055439"/>
    </source>
</evidence>
<dbReference type="InterPro" id="IPR017441">
    <property type="entry name" value="Protein_kinase_ATP_BS"/>
</dbReference>
<evidence type="ECO:0000256" key="8">
    <source>
        <dbReference type="ARBA" id="ARBA00022840"/>
    </source>
</evidence>
<name>A0A9E7JV02_9LILI</name>
<keyword evidence="6 15" id="KW-0418">Kinase</keyword>
<dbReference type="InterPro" id="IPR011990">
    <property type="entry name" value="TPR-like_helical_dom_sf"/>
</dbReference>
<feature type="binding site" evidence="10">
    <location>
        <position position="1027"/>
    </location>
    <ligand>
        <name>ATP</name>
        <dbReference type="ChEBI" id="CHEBI:30616"/>
    </ligand>
</feature>
<feature type="domain" description="SET" evidence="13">
    <location>
        <begin position="81"/>
        <end position="318"/>
    </location>
</feature>
<dbReference type="PROSITE" id="PS00108">
    <property type="entry name" value="PROTEIN_KINASE_ST"/>
    <property type="match status" value="1"/>
</dbReference>
<gene>
    <name evidence="15" type="ORF">MUK42_00385</name>
</gene>
<dbReference type="InterPro" id="IPR027084">
    <property type="entry name" value="Mps1_cat"/>
</dbReference>
<dbReference type="GO" id="GO:0098813">
    <property type="term" value="P:nuclear chromosome segregation"/>
    <property type="evidence" value="ECO:0007669"/>
    <property type="project" value="UniProtKB-ARBA"/>
</dbReference>
<dbReference type="EMBL" id="CP097505">
    <property type="protein sequence ID" value="URD93436.1"/>
    <property type="molecule type" value="Genomic_DNA"/>
</dbReference>
<dbReference type="SMART" id="SM00220">
    <property type="entry name" value="S_TKc"/>
    <property type="match status" value="1"/>
</dbReference>
<dbReference type="InterPro" id="IPR002893">
    <property type="entry name" value="Znf_MYND"/>
</dbReference>
<dbReference type="PROSITE" id="PS50280">
    <property type="entry name" value="SET"/>
    <property type="match status" value="1"/>
</dbReference>
<dbReference type="PROSITE" id="PS50865">
    <property type="entry name" value="ZF_MYND_2"/>
    <property type="match status" value="1"/>
</dbReference>
<keyword evidence="1" id="KW-0723">Serine/threonine-protein kinase</keyword>
<dbReference type="Gene3D" id="2.170.270.10">
    <property type="entry name" value="SET domain"/>
    <property type="match status" value="1"/>
</dbReference>
<evidence type="ECO:0000256" key="11">
    <source>
        <dbReference type="SAM" id="MobiDB-lite"/>
    </source>
</evidence>
<evidence type="ECO:0000313" key="15">
    <source>
        <dbReference type="EMBL" id="URD93436.1"/>
    </source>
</evidence>
<dbReference type="GO" id="GO:0000776">
    <property type="term" value="C:kinetochore"/>
    <property type="evidence" value="ECO:0007669"/>
    <property type="project" value="TreeGrafter"/>
</dbReference>
<evidence type="ECO:0000256" key="9">
    <source>
        <dbReference type="PROSITE-ProRule" id="PRU00134"/>
    </source>
</evidence>
<feature type="compositionally biased region" description="Low complexity" evidence="11">
    <location>
        <begin position="633"/>
        <end position="645"/>
    </location>
</feature>
<evidence type="ECO:0000256" key="3">
    <source>
        <dbReference type="ARBA" id="ARBA00022723"/>
    </source>
</evidence>
<evidence type="ECO:0000256" key="1">
    <source>
        <dbReference type="ARBA" id="ARBA00022527"/>
    </source>
</evidence>
<feature type="compositionally biased region" description="Basic and acidic residues" evidence="11">
    <location>
        <begin position="908"/>
        <end position="920"/>
    </location>
</feature>
<organism evidence="15 16">
    <name type="scientific">Musa troglodytarum</name>
    <name type="common">fe'i banana</name>
    <dbReference type="NCBI Taxonomy" id="320322"/>
    <lineage>
        <taxon>Eukaryota</taxon>
        <taxon>Viridiplantae</taxon>
        <taxon>Streptophyta</taxon>
        <taxon>Embryophyta</taxon>
        <taxon>Tracheophyta</taxon>
        <taxon>Spermatophyta</taxon>
        <taxon>Magnoliopsida</taxon>
        <taxon>Liliopsida</taxon>
        <taxon>Zingiberales</taxon>
        <taxon>Musaceae</taxon>
        <taxon>Musa</taxon>
    </lineage>
</organism>
<dbReference type="FunFam" id="1.10.510.10:FF:000224">
    <property type="entry name" value="serine/threonine-protein kinase mph1 isoform X1"/>
    <property type="match status" value="1"/>
</dbReference>
<dbReference type="Gene3D" id="1.10.220.160">
    <property type="match status" value="1"/>
</dbReference>
<dbReference type="SMART" id="SM00317">
    <property type="entry name" value="SET"/>
    <property type="match status" value="1"/>
</dbReference>
<dbReference type="InterPro" id="IPR008271">
    <property type="entry name" value="Ser/Thr_kinase_AS"/>
</dbReference>
<dbReference type="InterPro" id="IPR000719">
    <property type="entry name" value="Prot_kinase_dom"/>
</dbReference>
<dbReference type="SUPFAM" id="SSF82199">
    <property type="entry name" value="SET domain"/>
    <property type="match status" value="1"/>
</dbReference>
<keyword evidence="7" id="KW-0862">Zinc</keyword>
<evidence type="ECO:0000259" key="14">
    <source>
        <dbReference type="PROSITE" id="PS50865"/>
    </source>
</evidence>
<dbReference type="PROSITE" id="PS50011">
    <property type="entry name" value="PROTEIN_KINASE_DOM"/>
    <property type="match status" value="1"/>
</dbReference>
<dbReference type="PROSITE" id="PS01360">
    <property type="entry name" value="ZF_MYND_1"/>
    <property type="match status" value="1"/>
</dbReference>
<keyword evidence="8 10" id="KW-0067">ATP-binding</keyword>
<dbReference type="PANTHER" id="PTHR22974:SF21">
    <property type="entry name" value="DUAL SPECIFICITY PROTEIN KINASE TTK"/>
    <property type="match status" value="1"/>
</dbReference>
<dbReference type="GO" id="GO:0005524">
    <property type="term" value="F:ATP binding"/>
    <property type="evidence" value="ECO:0007669"/>
    <property type="project" value="UniProtKB-UniRule"/>
</dbReference>
<feature type="region of interest" description="Disordered" evidence="11">
    <location>
        <begin position="722"/>
        <end position="766"/>
    </location>
</feature>
<keyword evidence="2" id="KW-0808">Transferase</keyword>
<keyword evidence="4 10" id="KW-0547">Nucleotide-binding</keyword>
<evidence type="ECO:0000256" key="10">
    <source>
        <dbReference type="PROSITE-ProRule" id="PRU10141"/>
    </source>
</evidence>
<evidence type="ECO:0000259" key="12">
    <source>
        <dbReference type="PROSITE" id="PS50011"/>
    </source>
</evidence>
<dbReference type="Pfam" id="PF00856">
    <property type="entry name" value="SET"/>
    <property type="match status" value="1"/>
</dbReference>
<dbReference type="PANTHER" id="PTHR22974">
    <property type="entry name" value="MIXED LINEAGE PROTEIN KINASE"/>
    <property type="match status" value="1"/>
</dbReference>
<dbReference type="GO" id="GO:0033316">
    <property type="term" value="P:meiotic spindle assembly checkpoint signaling"/>
    <property type="evidence" value="ECO:0007669"/>
    <property type="project" value="TreeGrafter"/>
</dbReference>
<dbReference type="SUPFAM" id="SSF56112">
    <property type="entry name" value="Protein kinase-like (PK-like)"/>
    <property type="match status" value="1"/>
</dbReference>
<accession>A0A9E7JV02</accession>
<protein>
    <submittedName>
        <fullName evidence="15">Protein tyrosine kinase</fullName>
    </submittedName>
</protein>
<dbReference type="GO" id="GO:0034501">
    <property type="term" value="P:protein localization to kinetochore"/>
    <property type="evidence" value="ECO:0007669"/>
    <property type="project" value="TreeGrafter"/>
</dbReference>
<dbReference type="GO" id="GO:0005634">
    <property type="term" value="C:nucleus"/>
    <property type="evidence" value="ECO:0007669"/>
    <property type="project" value="TreeGrafter"/>
</dbReference>
<feature type="region of interest" description="Disordered" evidence="11">
    <location>
        <begin position="887"/>
        <end position="920"/>
    </location>
</feature>
<dbReference type="InterPro" id="IPR046341">
    <property type="entry name" value="SET_dom_sf"/>
</dbReference>
<proteinExistence type="predicted"/>
<dbReference type="Gene3D" id="3.30.200.20">
    <property type="entry name" value="Phosphorylase Kinase, domain 1"/>
    <property type="match status" value="1"/>
</dbReference>
<dbReference type="CDD" id="cd14131">
    <property type="entry name" value="PKc_Mps1"/>
    <property type="match status" value="1"/>
</dbReference>
<feature type="domain" description="MYND-type" evidence="14">
    <location>
        <begin position="126"/>
        <end position="163"/>
    </location>
</feature>
<dbReference type="GO" id="GO:0004712">
    <property type="term" value="F:protein serine/threonine/tyrosine kinase activity"/>
    <property type="evidence" value="ECO:0007669"/>
    <property type="project" value="TreeGrafter"/>
</dbReference>
<evidence type="ECO:0000256" key="7">
    <source>
        <dbReference type="ARBA" id="ARBA00022833"/>
    </source>
</evidence>
<feature type="compositionally biased region" description="Polar residues" evidence="11">
    <location>
        <begin position="887"/>
        <end position="901"/>
    </location>
</feature>